<protein>
    <submittedName>
        <fullName evidence="1">Uncharacterized protein</fullName>
    </submittedName>
</protein>
<sequence>MEQINDLETTLLNGLIEKYPTLKSHLPFLKVKNREITKVGMTVNFEYTNTEEELNFEDINALFSGGENIEIKGLKEGLGYVIDVTDGQILYIEFTTYGENWNGKFGDYKIVKE</sequence>
<comment type="caution">
    <text evidence="1">The sequence shown here is derived from an EMBL/GenBank/DDBJ whole genome shotgun (WGS) entry which is preliminary data.</text>
</comment>
<gene>
    <name evidence="1" type="ORF">OA86_07825</name>
</gene>
<organism evidence="1 2">
    <name type="scientific">Kaistella jeonii</name>
    <dbReference type="NCBI Taxonomy" id="266749"/>
    <lineage>
        <taxon>Bacteria</taxon>
        <taxon>Pseudomonadati</taxon>
        <taxon>Bacteroidota</taxon>
        <taxon>Flavobacteriia</taxon>
        <taxon>Flavobacteriales</taxon>
        <taxon>Weeksellaceae</taxon>
        <taxon>Chryseobacterium group</taxon>
        <taxon>Kaistella</taxon>
    </lineage>
</organism>
<dbReference type="Proteomes" id="UP000031473">
    <property type="component" value="Unassembled WGS sequence"/>
</dbReference>
<proteinExistence type="predicted"/>
<dbReference type="AlphaFoldDB" id="A0A0C1D5E6"/>
<keyword evidence="2" id="KW-1185">Reference proteome</keyword>
<dbReference type="OrthoDB" id="767591at2"/>
<evidence type="ECO:0000313" key="1">
    <source>
        <dbReference type="EMBL" id="KIA88980.1"/>
    </source>
</evidence>
<dbReference type="EMBL" id="JSYL01000004">
    <property type="protein sequence ID" value="KIA88980.1"/>
    <property type="molecule type" value="Genomic_DNA"/>
</dbReference>
<reference evidence="1 2" key="1">
    <citation type="submission" date="2014-10" db="EMBL/GenBank/DDBJ databases">
        <title>Kaistella jeonii genome.</title>
        <authorList>
            <person name="Clayton J.T."/>
            <person name="Newman J.D."/>
        </authorList>
    </citation>
    <scope>NUCLEOTIDE SEQUENCE [LARGE SCALE GENOMIC DNA]</scope>
    <source>
        <strain evidence="1 2">DSM 17048</strain>
    </source>
</reference>
<accession>A0A0C1D5E6</accession>
<dbReference type="STRING" id="266749.SAMN05421876_104204"/>
<name>A0A0C1D5E6_9FLAO</name>
<evidence type="ECO:0000313" key="2">
    <source>
        <dbReference type="Proteomes" id="UP000031473"/>
    </source>
</evidence>
<dbReference type="RefSeq" id="WP_039351409.1">
    <property type="nucleotide sequence ID" value="NZ_FOLA01000004.1"/>
</dbReference>